<feature type="transmembrane region" description="Helical" evidence="9">
    <location>
        <begin position="618"/>
        <end position="638"/>
    </location>
</feature>
<proteinExistence type="evidence at transcript level"/>
<dbReference type="SUPFAM" id="SSF53850">
    <property type="entry name" value="Periplasmic binding protein-like II"/>
    <property type="match status" value="1"/>
</dbReference>
<sequence>MKMLTLIILFVIGTKAIINPHGPTIVNDYTNCLIHLMDTDFNNSGLLIFANTNHVSTSVINIRNKLLEYIHASGRYSVQVTSPGIEVAVCGEHDRNNFLQTFDKFEAVPLADYFVIIIDSYSEFTYLASKLLRNRSWNPRAKFAILLLNFVSDETSNTEHVENILTCLYRFNVVNIVVIVPEPNKIRNALIYGWRPYDPPKYCGYDNETAKNRLIKENICEKGKVKYNTGVFKDRLPSNMKGCVLYILALERQPFVSSDESEPNMEMMLINEMLATINYEPKYEILNAYRGEREITEWNGAIRELVSRRGNILLGGIFPDNDVHEDFECSTSYLGDSYTWVVPRAYPLPRGLSLILIFARNVWVVVVIVFFICAFVWRILGQLSRDTIRNKTIFHCFLSTWICTLGFCTYLRPKNETLRVFFVFFNLYCIMCLTAYQTKLIDVLRNPSFEHQIETVEELVSSDLKFGGFEELHDLFHNSSDPFDYQLGEKWVDVEDISQAMIDVAIHRNFSLLCSRLELAHISAKMPELSDGFGNYKYYAFEMNEFSVPMEIVSMKGFPFMKEFSKILANIKQLGSNAKVRRLFSAWNMRRRAKLLRTSNMQAADVVALSLRHLQGGFLVLLFGYVIGTLAFIGEIIVNSNYVHKKFSQCQKSFKKE</sequence>
<feature type="signal peptide" evidence="10">
    <location>
        <begin position="1"/>
        <end position="16"/>
    </location>
</feature>
<keyword evidence="10" id="KW-0732">Signal</keyword>
<organism evidence="13">
    <name type="scientific">Conogethes punctiferalis</name>
    <name type="common">Durian fruit borer</name>
    <name type="synonym">Astura punctiferalis</name>
    <dbReference type="NCBI Taxonomy" id="1133088"/>
    <lineage>
        <taxon>Eukaryota</taxon>
        <taxon>Metazoa</taxon>
        <taxon>Ecdysozoa</taxon>
        <taxon>Arthropoda</taxon>
        <taxon>Hexapoda</taxon>
        <taxon>Insecta</taxon>
        <taxon>Pterygota</taxon>
        <taxon>Neoptera</taxon>
        <taxon>Endopterygota</taxon>
        <taxon>Lepidoptera</taxon>
        <taxon>Glossata</taxon>
        <taxon>Ditrysia</taxon>
        <taxon>Pyraloidea</taxon>
        <taxon>Crambidae</taxon>
        <taxon>Spilomelinae</taxon>
        <taxon>Conogethes</taxon>
    </lineage>
</organism>
<dbReference type="InterPro" id="IPR001320">
    <property type="entry name" value="Iontro_rcpt_C"/>
</dbReference>
<dbReference type="Pfam" id="PF24061">
    <property type="entry name" value="LBD_receptor"/>
    <property type="match status" value="1"/>
</dbReference>
<feature type="transmembrane region" description="Helical" evidence="9">
    <location>
        <begin position="362"/>
        <end position="380"/>
    </location>
</feature>
<comment type="similarity">
    <text evidence="2">Belongs to the glutamate-gated ion channel (TC 1.A.10.1) family.</text>
</comment>
<evidence type="ECO:0000313" key="13">
    <source>
        <dbReference type="EMBL" id="ARO76465.1"/>
    </source>
</evidence>
<name>A0A1Y9TJP2_CONPF</name>
<feature type="chain" id="PRO_5012961194" evidence="10">
    <location>
        <begin position="17"/>
        <end position="657"/>
    </location>
</feature>
<evidence type="ECO:0000259" key="11">
    <source>
        <dbReference type="Pfam" id="PF00060"/>
    </source>
</evidence>
<dbReference type="Pfam" id="PF00060">
    <property type="entry name" value="Lig_chan"/>
    <property type="match status" value="1"/>
</dbReference>
<evidence type="ECO:0000256" key="5">
    <source>
        <dbReference type="ARBA" id="ARBA00022989"/>
    </source>
</evidence>
<evidence type="ECO:0000256" key="10">
    <source>
        <dbReference type="SAM" id="SignalP"/>
    </source>
</evidence>
<evidence type="ECO:0000256" key="6">
    <source>
        <dbReference type="ARBA" id="ARBA00023136"/>
    </source>
</evidence>
<dbReference type="GO" id="GO:0015276">
    <property type="term" value="F:ligand-gated monoatomic ion channel activity"/>
    <property type="evidence" value="ECO:0007669"/>
    <property type="project" value="InterPro"/>
</dbReference>
<feature type="domain" description="Ionotropic glutamate receptor C-terminal" evidence="11">
    <location>
        <begin position="361"/>
        <end position="624"/>
    </location>
</feature>
<keyword evidence="6 9" id="KW-0472">Membrane</keyword>
<keyword evidence="7 13" id="KW-0675">Receptor</keyword>
<evidence type="ECO:0000256" key="8">
    <source>
        <dbReference type="ARBA" id="ARBA00023180"/>
    </source>
</evidence>
<dbReference type="Gene3D" id="1.10.287.70">
    <property type="match status" value="1"/>
</dbReference>
<keyword evidence="8" id="KW-0325">Glycoprotein</keyword>
<dbReference type="PANTHER" id="PTHR42643:SF24">
    <property type="entry name" value="IONOTROPIC RECEPTOR 60A"/>
    <property type="match status" value="1"/>
</dbReference>
<dbReference type="EMBL" id="KX084510">
    <property type="protein sequence ID" value="ARO76465.1"/>
    <property type="molecule type" value="mRNA"/>
</dbReference>
<dbReference type="Gene3D" id="3.40.190.10">
    <property type="entry name" value="Periplasmic binding protein-like II"/>
    <property type="match status" value="1"/>
</dbReference>
<dbReference type="AlphaFoldDB" id="A0A1Y9TJP2"/>
<evidence type="ECO:0000256" key="1">
    <source>
        <dbReference type="ARBA" id="ARBA00004651"/>
    </source>
</evidence>
<evidence type="ECO:0000256" key="2">
    <source>
        <dbReference type="ARBA" id="ARBA00008685"/>
    </source>
</evidence>
<gene>
    <name evidence="13" type="primary">IR2</name>
</gene>
<feature type="transmembrane region" description="Helical" evidence="9">
    <location>
        <begin position="392"/>
        <end position="412"/>
    </location>
</feature>
<keyword evidence="3" id="KW-1003">Cell membrane</keyword>
<feature type="transmembrane region" description="Helical" evidence="9">
    <location>
        <begin position="418"/>
        <end position="436"/>
    </location>
</feature>
<dbReference type="PANTHER" id="PTHR42643">
    <property type="entry name" value="IONOTROPIC RECEPTOR 20A-RELATED"/>
    <property type="match status" value="1"/>
</dbReference>
<dbReference type="GO" id="GO:0005886">
    <property type="term" value="C:plasma membrane"/>
    <property type="evidence" value="ECO:0007669"/>
    <property type="project" value="UniProtKB-SubCell"/>
</dbReference>
<dbReference type="InterPro" id="IPR056198">
    <property type="entry name" value="LBD_receptor"/>
</dbReference>
<evidence type="ECO:0000256" key="3">
    <source>
        <dbReference type="ARBA" id="ARBA00022475"/>
    </source>
</evidence>
<feature type="domain" description="Putative ionotropic receptor ligand binding" evidence="12">
    <location>
        <begin position="109"/>
        <end position="204"/>
    </location>
</feature>
<evidence type="ECO:0000256" key="4">
    <source>
        <dbReference type="ARBA" id="ARBA00022692"/>
    </source>
</evidence>
<dbReference type="InterPro" id="IPR052192">
    <property type="entry name" value="Insect_Ionotropic_Sensory_Rcpt"/>
</dbReference>
<evidence type="ECO:0000259" key="12">
    <source>
        <dbReference type="Pfam" id="PF24061"/>
    </source>
</evidence>
<comment type="subcellular location">
    <subcellularLocation>
        <location evidence="1">Cell membrane</location>
        <topology evidence="1">Multi-pass membrane protein</topology>
    </subcellularLocation>
</comment>
<evidence type="ECO:0000256" key="9">
    <source>
        <dbReference type="SAM" id="Phobius"/>
    </source>
</evidence>
<keyword evidence="5 9" id="KW-1133">Transmembrane helix</keyword>
<protein>
    <submittedName>
        <fullName evidence="13">Ionotropic receptor 2</fullName>
    </submittedName>
</protein>
<evidence type="ECO:0000256" key="7">
    <source>
        <dbReference type="ARBA" id="ARBA00023170"/>
    </source>
</evidence>
<reference evidence="13" key="1">
    <citation type="submission" date="2016-04" db="EMBL/GenBank/DDBJ databases">
        <title>Deep sequencing-based transcriptome analysis of the yellow peach moth Conogethes punctiferalis (Guenee) antennae.</title>
        <authorList>
            <person name="Ge X."/>
            <person name="Zhang T."/>
            <person name="Wang Z."/>
            <person name="He K."/>
            <person name="Bai S."/>
        </authorList>
    </citation>
    <scope>NUCLEOTIDE SEQUENCE</scope>
</reference>
<accession>A0A1Y9TJP2</accession>
<keyword evidence="4 9" id="KW-0812">Transmembrane</keyword>
<dbReference type="GO" id="GO:0050906">
    <property type="term" value="P:detection of stimulus involved in sensory perception"/>
    <property type="evidence" value="ECO:0007669"/>
    <property type="project" value="UniProtKB-ARBA"/>
</dbReference>